<dbReference type="EMBL" id="MTHB01000166">
    <property type="protein sequence ID" value="OXC75556.1"/>
    <property type="molecule type" value="Genomic_DNA"/>
</dbReference>
<dbReference type="AlphaFoldDB" id="A0A226WWI0"/>
<dbReference type="Proteomes" id="UP000214720">
    <property type="component" value="Unassembled WGS sequence"/>
</dbReference>
<dbReference type="OrthoDB" id="7338723at2"/>
<organism evidence="1 2">
    <name type="scientific">Caballeronia sordidicola</name>
    <name type="common">Burkholderia sordidicola</name>
    <dbReference type="NCBI Taxonomy" id="196367"/>
    <lineage>
        <taxon>Bacteria</taxon>
        <taxon>Pseudomonadati</taxon>
        <taxon>Pseudomonadota</taxon>
        <taxon>Betaproteobacteria</taxon>
        <taxon>Burkholderiales</taxon>
        <taxon>Burkholderiaceae</taxon>
        <taxon>Caballeronia</taxon>
    </lineage>
</organism>
<sequence length="159" mass="17744">MASLNCGHDGDFWIAHALNCIPDEIWDEHGDRFAFVSTTDSDGRRLGRAFTAGKHIIVLADRVIPRGPVAEDHPGVRYLNFVVLHEVAHAVRDHRPPSEITPEANQAQEDEANALAFEWFNAYLATRTANGLALYTADELNEAQEHMRSRMIAASQAPW</sequence>
<evidence type="ECO:0000313" key="1">
    <source>
        <dbReference type="EMBL" id="OXC75556.1"/>
    </source>
</evidence>
<proteinExistence type="predicted"/>
<name>A0A226WWI0_CABSO</name>
<reference evidence="2" key="1">
    <citation type="submission" date="2017-01" db="EMBL/GenBank/DDBJ databases">
        <title>Genome Analysis of Deinococcus marmoris KOPRI26562.</title>
        <authorList>
            <person name="Kim J.H."/>
            <person name="Oh H.-M."/>
        </authorList>
    </citation>
    <scope>NUCLEOTIDE SEQUENCE [LARGE SCALE GENOMIC DNA]</scope>
    <source>
        <strain evidence="2">PAMC 26633</strain>
    </source>
</reference>
<gene>
    <name evidence="1" type="ORF">BSU04_26295</name>
</gene>
<protein>
    <submittedName>
        <fullName evidence="1">Uncharacterized protein</fullName>
    </submittedName>
</protein>
<comment type="caution">
    <text evidence="1">The sequence shown here is derived from an EMBL/GenBank/DDBJ whole genome shotgun (WGS) entry which is preliminary data.</text>
</comment>
<evidence type="ECO:0000313" key="2">
    <source>
        <dbReference type="Proteomes" id="UP000214720"/>
    </source>
</evidence>
<accession>A0A226WWI0</accession>
<dbReference type="RefSeq" id="WP_089163095.1">
    <property type="nucleotide sequence ID" value="NZ_MTHB01000166.1"/>
</dbReference>